<feature type="non-terminal residue" evidence="1">
    <location>
        <position position="1"/>
    </location>
</feature>
<evidence type="ECO:0000313" key="1">
    <source>
        <dbReference type="EMBL" id="MBG0779320.1"/>
    </source>
</evidence>
<evidence type="ECO:0000313" key="2">
    <source>
        <dbReference type="Proteomes" id="UP000706172"/>
    </source>
</evidence>
<name>A0A931CUT4_9BACT</name>
<accession>A0A931CUT4</accession>
<proteinExistence type="predicted"/>
<organism evidence="1 2">
    <name type="scientific">Desulfotignum balticum</name>
    <dbReference type="NCBI Taxonomy" id="115781"/>
    <lineage>
        <taxon>Bacteria</taxon>
        <taxon>Pseudomonadati</taxon>
        <taxon>Thermodesulfobacteriota</taxon>
        <taxon>Desulfobacteria</taxon>
        <taxon>Desulfobacterales</taxon>
        <taxon>Desulfobacteraceae</taxon>
        <taxon>Desulfotignum</taxon>
    </lineage>
</organism>
<dbReference type="Gene3D" id="3.40.190.10">
    <property type="entry name" value="Periplasmic binding protein-like II"/>
    <property type="match status" value="1"/>
</dbReference>
<dbReference type="AlphaFoldDB" id="A0A931CUT4"/>
<dbReference type="SUPFAM" id="SSF53850">
    <property type="entry name" value="Periplasmic binding protein-like II"/>
    <property type="match status" value="1"/>
</dbReference>
<dbReference type="EMBL" id="JACCQK010000278">
    <property type="protein sequence ID" value="MBG0779320.1"/>
    <property type="molecule type" value="Genomic_DNA"/>
</dbReference>
<gene>
    <name evidence="1" type="ORF">H0S81_05275</name>
</gene>
<comment type="caution">
    <text evidence="1">The sequence shown here is derived from an EMBL/GenBank/DDBJ whole genome shotgun (WGS) entry which is preliminary data.</text>
</comment>
<reference evidence="1" key="1">
    <citation type="submission" date="2020-07" db="EMBL/GenBank/DDBJ databases">
        <title>Severe corrosion of carbon steel in oil field produced water can be linked to methanogenic archaea containing a special type of NiFe hydrogenase.</title>
        <authorList>
            <person name="Lahme S."/>
            <person name="Mand J."/>
            <person name="Longwell J."/>
            <person name="Smith R."/>
            <person name="Enning D."/>
        </authorList>
    </citation>
    <scope>NUCLEOTIDE SEQUENCE</scope>
    <source>
        <strain evidence="1">MIC098Bin6</strain>
    </source>
</reference>
<dbReference type="Gene3D" id="3.10.105.10">
    <property type="entry name" value="Dipeptide-binding Protein, Domain 3"/>
    <property type="match status" value="1"/>
</dbReference>
<sequence length="77" mass="8742">KYHDPVTDDLLTQGRETIDPVARADIDRDIEARSTETLPLIPLFYMSVDRVYQPHVRGIQVSALGAHAMPLNQVWLD</sequence>
<protein>
    <submittedName>
        <fullName evidence="1">ABC transporter substrate-binding protein</fullName>
    </submittedName>
</protein>
<dbReference type="Proteomes" id="UP000706172">
    <property type="component" value="Unassembled WGS sequence"/>
</dbReference>